<dbReference type="AlphaFoldDB" id="A0A174NK58"/>
<gene>
    <name evidence="4" type="primary">artP</name>
    <name evidence="5" type="ORF">B5F11_12645</name>
    <name evidence="4" type="ORF">ERS852551_00892</name>
</gene>
<dbReference type="Pfam" id="PF00497">
    <property type="entry name" value="SBP_bac_3"/>
    <property type="match status" value="2"/>
</dbReference>
<dbReference type="GeneID" id="72465674"/>
<dbReference type="EMBL" id="CZBE01000005">
    <property type="protein sequence ID" value="CUP46930.1"/>
    <property type="molecule type" value="Genomic_DNA"/>
</dbReference>
<evidence type="ECO:0000256" key="1">
    <source>
        <dbReference type="ARBA" id="ARBA00022729"/>
    </source>
</evidence>
<dbReference type="PANTHER" id="PTHR35936">
    <property type="entry name" value="MEMBRANE-BOUND LYTIC MUREIN TRANSGLYCOSYLASE F"/>
    <property type="match status" value="1"/>
</dbReference>
<name>A0A174NK58_9FIRM</name>
<dbReference type="SUPFAM" id="SSF53850">
    <property type="entry name" value="Periplasmic binding protein-like II"/>
    <property type="match status" value="2"/>
</dbReference>
<dbReference type="SMART" id="SM00062">
    <property type="entry name" value="PBPb"/>
    <property type="match status" value="1"/>
</dbReference>
<dbReference type="PANTHER" id="PTHR35936:SF38">
    <property type="entry name" value="GLUTAMINE-BINDING PERIPLASMIC PROTEIN"/>
    <property type="match status" value="1"/>
</dbReference>
<feature type="domain" description="Solute-binding protein family 3/N-terminal" evidence="3">
    <location>
        <begin position="1"/>
        <end position="178"/>
    </location>
</feature>
<feature type="chain" id="PRO_5041863263" evidence="2">
    <location>
        <begin position="19"/>
        <end position="288"/>
    </location>
</feature>
<evidence type="ECO:0000259" key="3">
    <source>
        <dbReference type="SMART" id="SM00062"/>
    </source>
</evidence>
<evidence type="ECO:0000313" key="7">
    <source>
        <dbReference type="Proteomes" id="UP000196386"/>
    </source>
</evidence>
<evidence type="ECO:0000313" key="5">
    <source>
        <dbReference type="EMBL" id="OUP68600.1"/>
    </source>
</evidence>
<dbReference type="EMBL" id="NFKP01000016">
    <property type="protein sequence ID" value="OUP68600.1"/>
    <property type="molecule type" value="Genomic_DNA"/>
</dbReference>
<proteinExistence type="predicted"/>
<dbReference type="Gene3D" id="3.40.190.10">
    <property type="entry name" value="Periplasmic binding protein-like II"/>
    <property type="match status" value="4"/>
</dbReference>
<reference evidence="7" key="2">
    <citation type="submission" date="2017-04" db="EMBL/GenBank/DDBJ databases">
        <title>Function of individual gut microbiota members based on whole genome sequencing of pure cultures obtained from chicken caecum.</title>
        <authorList>
            <person name="Medvecky M."/>
            <person name="Cejkova D."/>
            <person name="Polansky O."/>
            <person name="Karasova D."/>
            <person name="Kubasova T."/>
            <person name="Cizek A."/>
            <person name="Rychlik I."/>
        </authorList>
    </citation>
    <scope>NUCLEOTIDE SEQUENCE [LARGE SCALE GENOMIC DNA]</scope>
    <source>
        <strain evidence="7">An175</strain>
    </source>
</reference>
<dbReference type="InterPro" id="IPR001638">
    <property type="entry name" value="Solute-binding_3/MltF_N"/>
</dbReference>
<reference evidence="5" key="3">
    <citation type="journal article" date="2018" name="BMC Genomics">
        <title>Whole genome sequencing and function prediction of 133 gut anaerobes isolated from chicken caecum in pure cultures.</title>
        <authorList>
            <person name="Medvecky M."/>
            <person name="Cejkova D."/>
            <person name="Polansky O."/>
            <person name="Karasova D."/>
            <person name="Kubasova T."/>
            <person name="Cizek A."/>
            <person name="Rychlik I."/>
        </authorList>
    </citation>
    <scope>NUCLEOTIDE SEQUENCE</scope>
    <source>
        <strain evidence="5">An175</strain>
    </source>
</reference>
<dbReference type="Proteomes" id="UP000196386">
    <property type="component" value="Unassembled WGS sequence"/>
</dbReference>
<keyword evidence="1 2" id="KW-0732">Signal</keyword>
<dbReference type="RefSeq" id="WP_006875657.1">
    <property type="nucleotide sequence ID" value="NZ_CABIWA010000007.1"/>
</dbReference>
<protein>
    <submittedName>
        <fullName evidence="5">Amino acid ABC transporter substrate-binding protein</fullName>
    </submittedName>
    <submittedName>
        <fullName evidence="4">Arginine-binding extracellular protein ArtP</fullName>
    </submittedName>
</protein>
<reference evidence="4 6" key="1">
    <citation type="submission" date="2015-09" db="EMBL/GenBank/DDBJ databases">
        <authorList>
            <consortium name="Pathogen Informatics"/>
        </authorList>
    </citation>
    <scope>NUCLEOTIDE SEQUENCE [LARGE SCALE GENOMIC DNA]</scope>
    <source>
        <strain evidence="4 6">2789STDY5834939</strain>
    </source>
</reference>
<accession>A0A174NK58</accession>
<sequence>MKKILSVILAAMMAASLAACGSSGGASSSQPAAPASSAAGSTAANSEAASAPAEGAITSAADLAGKKIGVQAGTTGEVYVQENVADAELGSYKSGMDAALDLKNGKIDAVVLDELPAKSIVAQNDDLMILDADLATEEYAIAVKKGNTELLEAINATIARMQEDGTYESLVNAFMPAGGDSEIKIPDAVGTEGDKTIKMGTNAAFKPFEYVEGTEVVGFDISMAQQIAQDMGAKLQVEDMAFDSLISALDAGAIDFVAAGMTATEERRQSVDFSDPYYSSKQVIILKK</sequence>
<evidence type="ECO:0000256" key="2">
    <source>
        <dbReference type="SAM" id="SignalP"/>
    </source>
</evidence>
<dbReference type="PROSITE" id="PS51257">
    <property type="entry name" value="PROKAR_LIPOPROTEIN"/>
    <property type="match status" value="1"/>
</dbReference>
<dbReference type="Proteomes" id="UP000095765">
    <property type="component" value="Unassembled WGS sequence"/>
</dbReference>
<evidence type="ECO:0000313" key="6">
    <source>
        <dbReference type="Proteomes" id="UP000095765"/>
    </source>
</evidence>
<evidence type="ECO:0000313" key="4">
    <source>
        <dbReference type="EMBL" id="CUP46930.1"/>
    </source>
</evidence>
<feature type="signal peptide" evidence="2">
    <location>
        <begin position="1"/>
        <end position="18"/>
    </location>
</feature>
<organism evidence="4 6">
    <name type="scientific">Anaerotruncus colihominis</name>
    <dbReference type="NCBI Taxonomy" id="169435"/>
    <lineage>
        <taxon>Bacteria</taxon>
        <taxon>Bacillati</taxon>
        <taxon>Bacillota</taxon>
        <taxon>Clostridia</taxon>
        <taxon>Eubacteriales</taxon>
        <taxon>Oscillospiraceae</taxon>
        <taxon>Anaerotruncus</taxon>
    </lineage>
</organism>